<organism evidence="1 2">
    <name type="scientific">Mytilus coruscus</name>
    <name type="common">Sea mussel</name>
    <dbReference type="NCBI Taxonomy" id="42192"/>
    <lineage>
        <taxon>Eukaryota</taxon>
        <taxon>Metazoa</taxon>
        <taxon>Spiralia</taxon>
        <taxon>Lophotrochozoa</taxon>
        <taxon>Mollusca</taxon>
        <taxon>Bivalvia</taxon>
        <taxon>Autobranchia</taxon>
        <taxon>Pteriomorphia</taxon>
        <taxon>Mytilida</taxon>
        <taxon>Mytiloidea</taxon>
        <taxon>Mytilidae</taxon>
        <taxon>Mytilinae</taxon>
        <taxon>Mytilus</taxon>
    </lineage>
</organism>
<dbReference type="OrthoDB" id="6106053at2759"/>
<dbReference type="Gene3D" id="2.120.10.30">
    <property type="entry name" value="TolB, C-terminal domain"/>
    <property type="match status" value="1"/>
</dbReference>
<proteinExistence type="predicted"/>
<sequence>MKFNEDFISEEQKKTMDSRVKMRKEFQKIGELIESTDPTKVFENIDKVKISLDTAIQPIDLSNICTPQFMPRKLTPSILGSLTDVSCGDKPDIIEMKVKKQFVTGLKSCHFLSVSSDGSCWLGDGFTKVLQRMNIDGDNPTTVSTIKTAIRGISLTPDGDILLANATPRLKLIRRTSGKVKESKYSVDPLSIISVHVTKDKVIVGAKSPGEVIPVTGRRVVIVMDKDGIHETVYEYDKNKQRLLTFPNSITSTSDGCIFIADFTQADKCNSRILALRKDGSILNTYSGHPDLNNKNEPFEPVIIASTLLDNIIIPDVNCHAFHILDNSCNLISYYKTRDIGIEYPYCVAFTCATTFYLGCSQPVNSSTNAKLYEIEYSGF</sequence>
<dbReference type="SUPFAM" id="SSF50952">
    <property type="entry name" value="Soluble quinoprotein glucose dehydrogenase"/>
    <property type="match status" value="1"/>
</dbReference>
<dbReference type="AlphaFoldDB" id="A0A6J8AQC7"/>
<evidence type="ECO:0000313" key="1">
    <source>
        <dbReference type="EMBL" id="CAC5371502.1"/>
    </source>
</evidence>
<dbReference type="InterPro" id="IPR011041">
    <property type="entry name" value="Quinoprot_gluc/sorb_DH_b-prop"/>
</dbReference>
<keyword evidence="2" id="KW-1185">Reference proteome</keyword>
<protein>
    <recommendedName>
        <fullName evidence="3">TRIM71</fullName>
    </recommendedName>
</protein>
<accession>A0A6J8AQC7</accession>
<dbReference type="EMBL" id="CACVKT020001765">
    <property type="protein sequence ID" value="CAC5371502.1"/>
    <property type="molecule type" value="Genomic_DNA"/>
</dbReference>
<gene>
    <name evidence="1" type="ORF">MCOR_9938</name>
</gene>
<dbReference type="Proteomes" id="UP000507470">
    <property type="component" value="Unassembled WGS sequence"/>
</dbReference>
<evidence type="ECO:0008006" key="3">
    <source>
        <dbReference type="Google" id="ProtNLM"/>
    </source>
</evidence>
<dbReference type="InterPro" id="IPR011042">
    <property type="entry name" value="6-blade_b-propeller_TolB-like"/>
</dbReference>
<evidence type="ECO:0000313" key="2">
    <source>
        <dbReference type="Proteomes" id="UP000507470"/>
    </source>
</evidence>
<reference evidence="1 2" key="1">
    <citation type="submission" date="2020-06" db="EMBL/GenBank/DDBJ databases">
        <authorList>
            <person name="Li R."/>
            <person name="Bekaert M."/>
        </authorList>
    </citation>
    <scope>NUCLEOTIDE SEQUENCE [LARGE SCALE GENOMIC DNA]</scope>
    <source>
        <strain evidence="2">wild</strain>
    </source>
</reference>
<name>A0A6J8AQC7_MYTCO</name>